<comment type="function">
    <text evidence="1">Negative regulator of transcription elongation.</text>
</comment>
<dbReference type="GO" id="GO:0006368">
    <property type="term" value="P:transcription elongation by RNA polymerase II"/>
    <property type="evidence" value="ECO:0007669"/>
    <property type="project" value="TreeGrafter"/>
</dbReference>
<dbReference type="GO" id="GO:0008270">
    <property type="term" value="F:zinc ion binding"/>
    <property type="evidence" value="ECO:0007669"/>
    <property type="project" value="UniProtKB-KW"/>
</dbReference>
<dbReference type="GO" id="GO:0006362">
    <property type="term" value="P:transcription elongation by RNA polymerase I"/>
    <property type="evidence" value="ECO:0007669"/>
    <property type="project" value="TreeGrafter"/>
</dbReference>
<dbReference type="Pfam" id="PF07744">
    <property type="entry name" value="SPOC"/>
    <property type="match status" value="1"/>
</dbReference>
<dbReference type="AlphaFoldDB" id="A0A409YYV4"/>
<dbReference type="InterPro" id="IPR003618">
    <property type="entry name" value="TFIIS_cen_dom"/>
</dbReference>
<evidence type="ECO:0000256" key="7">
    <source>
        <dbReference type="SAM" id="MobiDB-lite"/>
    </source>
</evidence>
<reference evidence="9 10" key="1">
    <citation type="journal article" date="2018" name="Evol. Lett.">
        <title>Horizontal gene cluster transfer increased hallucinogenic mushroom diversity.</title>
        <authorList>
            <person name="Reynolds H.T."/>
            <person name="Vijayakumar V."/>
            <person name="Gluck-Thaler E."/>
            <person name="Korotkin H.B."/>
            <person name="Matheny P.B."/>
            <person name="Slot J.C."/>
        </authorList>
    </citation>
    <scope>NUCLEOTIDE SEQUENCE [LARGE SCALE GENOMIC DNA]</scope>
    <source>
        <strain evidence="9 10">2629</strain>
    </source>
</reference>
<dbReference type="GO" id="GO:0031564">
    <property type="term" value="P:transcription antitermination"/>
    <property type="evidence" value="ECO:0007669"/>
    <property type="project" value="TreeGrafter"/>
</dbReference>
<feature type="compositionally biased region" description="Pro residues" evidence="7">
    <location>
        <begin position="1059"/>
        <end position="1071"/>
    </location>
</feature>
<keyword evidence="4" id="KW-0479">Metal-binding</keyword>
<comment type="similarity">
    <text evidence="2">Belongs to the BYE1 family.</text>
</comment>
<dbReference type="Pfam" id="PF00628">
    <property type="entry name" value="PHD"/>
    <property type="match status" value="1"/>
</dbReference>
<evidence type="ECO:0000256" key="6">
    <source>
        <dbReference type="ARBA" id="ARBA00022833"/>
    </source>
</evidence>
<name>A0A409YYV4_9AGAR</name>
<dbReference type="InParanoid" id="A0A409YYV4"/>
<dbReference type="PROSITE" id="PS51321">
    <property type="entry name" value="TFIIS_CENTRAL"/>
    <property type="match status" value="1"/>
</dbReference>
<feature type="compositionally biased region" description="Low complexity" evidence="7">
    <location>
        <begin position="709"/>
        <end position="725"/>
    </location>
</feature>
<feature type="compositionally biased region" description="Basic and acidic residues" evidence="7">
    <location>
        <begin position="495"/>
        <end position="514"/>
    </location>
</feature>
<proteinExistence type="inferred from homology"/>
<feature type="compositionally biased region" description="Low complexity" evidence="7">
    <location>
        <begin position="948"/>
        <end position="960"/>
    </location>
</feature>
<feature type="compositionally biased region" description="Polar residues" evidence="7">
    <location>
        <begin position="264"/>
        <end position="275"/>
    </location>
</feature>
<feature type="region of interest" description="Disordered" evidence="7">
    <location>
        <begin position="487"/>
        <end position="548"/>
    </location>
</feature>
<feature type="region of interest" description="Disordered" evidence="7">
    <location>
        <begin position="948"/>
        <end position="986"/>
    </location>
</feature>
<evidence type="ECO:0000256" key="5">
    <source>
        <dbReference type="ARBA" id="ARBA00022771"/>
    </source>
</evidence>
<dbReference type="PANTHER" id="PTHR11477">
    <property type="entry name" value="TRANSCRIPTION FACTOR S-II ZINC FINGER DOMAIN-CONTAINING PROTEIN"/>
    <property type="match status" value="1"/>
</dbReference>
<dbReference type="InterPro" id="IPR036575">
    <property type="entry name" value="TFIIS_cen_dom_sf"/>
</dbReference>
<dbReference type="GO" id="GO:0000977">
    <property type="term" value="F:RNA polymerase II transcription regulatory region sequence-specific DNA binding"/>
    <property type="evidence" value="ECO:0007669"/>
    <property type="project" value="TreeGrafter"/>
</dbReference>
<dbReference type="InterPro" id="IPR012921">
    <property type="entry name" value="SPOC_C"/>
</dbReference>
<feature type="compositionally biased region" description="Basic residues" evidence="7">
    <location>
        <begin position="241"/>
        <end position="252"/>
    </location>
</feature>
<feature type="compositionally biased region" description="Low complexity" evidence="7">
    <location>
        <begin position="516"/>
        <end position="544"/>
    </location>
</feature>
<dbReference type="GO" id="GO:0001139">
    <property type="term" value="F:RNA polymerase II complex recruiting activity"/>
    <property type="evidence" value="ECO:0007669"/>
    <property type="project" value="TreeGrafter"/>
</dbReference>
<feature type="region of interest" description="Disordered" evidence="7">
    <location>
        <begin position="334"/>
        <end position="363"/>
    </location>
</feature>
<evidence type="ECO:0000313" key="9">
    <source>
        <dbReference type="EMBL" id="PPR08138.1"/>
    </source>
</evidence>
<feature type="compositionally biased region" description="Polar residues" evidence="7">
    <location>
        <begin position="671"/>
        <end position="682"/>
    </location>
</feature>
<feature type="domain" description="TFIIS central" evidence="8">
    <location>
        <begin position="308"/>
        <end position="472"/>
    </location>
</feature>
<dbReference type="GO" id="GO:0005634">
    <property type="term" value="C:nucleus"/>
    <property type="evidence" value="ECO:0007669"/>
    <property type="project" value="TreeGrafter"/>
</dbReference>
<organism evidence="9 10">
    <name type="scientific">Panaeolus cyanescens</name>
    <dbReference type="NCBI Taxonomy" id="181874"/>
    <lineage>
        <taxon>Eukaryota</taxon>
        <taxon>Fungi</taxon>
        <taxon>Dikarya</taxon>
        <taxon>Basidiomycota</taxon>
        <taxon>Agaricomycotina</taxon>
        <taxon>Agaricomycetes</taxon>
        <taxon>Agaricomycetidae</taxon>
        <taxon>Agaricales</taxon>
        <taxon>Agaricineae</taxon>
        <taxon>Galeropsidaceae</taxon>
        <taxon>Panaeolus</taxon>
    </lineage>
</organism>
<dbReference type="SUPFAM" id="SSF46942">
    <property type="entry name" value="Elongation factor TFIIS domain 2"/>
    <property type="match status" value="1"/>
</dbReference>
<evidence type="ECO:0000313" key="10">
    <source>
        <dbReference type="Proteomes" id="UP000284842"/>
    </source>
</evidence>
<feature type="region of interest" description="Disordered" evidence="7">
    <location>
        <begin position="1"/>
        <end position="90"/>
    </location>
</feature>
<feature type="compositionally biased region" description="Basic residues" evidence="7">
    <location>
        <begin position="1167"/>
        <end position="1177"/>
    </location>
</feature>
<feature type="compositionally biased region" description="Basic and acidic residues" evidence="7">
    <location>
        <begin position="184"/>
        <end position="198"/>
    </location>
</feature>
<dbReference type="CDD" id="cd21538">
    <property type="entry name" value="SPOC_TFIIS"/>
    <property type="match status" value="1"/>
</dbReference>
<dbReference type="InterPro" id="IPR011011">
    <property type="entry name" value="Znf_FYVE_PHD"/>
</dbReference>
<feature type="compositionally biased region" description="Acidic residues" evidence="7">
    <location>
        <begin position="683"/>
        <end position="702"/>
    </location>
</feature>
<evidence type="ECO:0000256" key="4">
    <source>
        <dbReference type="ARBA" id="ARBA00022723"/>
    </source>
</evidence>
<feature type="compositionally biased region" description="Basic and acidic residues" evidence="7">
    <location>
        <begin position="1144"/>
        <end position="1166"/>
    </location>
</feature>
<dbReference type="SUPFAM" id="SSF57903">
    <property type="entry name" value="FYVE/PHD zinc finger"/>
    <property type="match status" value="1"/>
</dbReference>
<feature type="compositionally biased region" description="Basic and acidic residues" evidence="7">
    <location>
        <begin position="204"/>
        <end position="217"/>
    </location>
</feature>
<feature type="region of interest" description="Disordered" evidence="7">
    <location>
        <begin position="634"/>
        <end position="732"/>
    </location>
</feature>
<accession>A0A409YYV4</accession>
<keyword evidence="6" id="KW-0862">Zinc</keyword>
<dbReference type="InterPro" id="IPR013083">
    <property type="entry name" value="Znf_RING/FYVE/PHD"/>
</dbReference>
<feature type="region of interest" description="Disordered" evidence="7">
    <location>
        <begin position="161"/>
        <end position="309"/>
    </location>
</feature>
<keyword evidence="10" id="KW-1185">Reference proteome</keyword>
<protein>
    <recommendedName>
        <fullName evidence="3">Transcription factor BYE1</fullName>
    </recommendedName>
</protein>
<evidence type="ECO:0000259" key="8">
    <source>
        <dbReference type="PROSITE" id="PS51321"/>
    </source>
</evidence>
<feature type="compositionally biased region" description="Low complexity" evidence="7">
    <location>
        <begin position="64"/>
        <end position="80"/>
    </location>
</feature>
<feature type="region of interest" description="Disordered" evidence="7">
    <location>
        <begin position="1059"/>
        <end position="1211"/>
    </location>
</feature>
<feature type="compositionally biased region" description="Basic and acidic residues" evidence="7">
    <location>
        <begin position="1121"/>
        <end position="1136"/>
    </location>
</feature>
<dbReference type="Pfam" id="PF07500">
    <property type="entry name" value="TFIIS_M"/>
    <property type="match status" value="1"/>
</dbReference>
<comment type="caution">
    <text evidence="9">The sequence shown here is derived from an EMBL/GenBank/DDBJ whole genome shotgun (WGS) entry which is preliminary data.</text>
</comment>
<sequence length="1211" mass="132142">MSTRSRAAKAGTASKRSSTTPSTTSAAKAKTKNAKTNLVKEESVDTDSDLKPKEVGRGKGRKSVGGTASAARASKKAVVTGEETKEKAKPGPKMKEIFCSCSAGDDGSPMIFCSACRIWYHFTCADLSEADAEEIMTWYGEDVLEEDTDDERTYMERRKAVLKKKRSGTPEPLVLAATQPVKQPEPEVHLTEEAHNESPMDEDKDNKENQHISESRRRSISAHVGVESDAESSGAETTTRGRVRLTRMKRKATASPSPVAPSKKATTSVPATPNAQLKRKASTTTAPTKLPPPKRKRKTTDDATENPTRKYCLGKLEALFIEIFLRYPHIRVPTGEEEQGEKGEETNESGWKMAPKNPEELTDEEKEAVTNDAKAFTTEFESCLYEAMSEPDKTGQPSAGTKYKTQFRMFEFNLKQPDRAPIHKRITSGNITPHNLAAMDSVDLADEETKQNIKQAEQEALEHSILPTLTAPRAKITHKGLQDIEDVNGNLSSMREIERQEQEEAERREKEKQARARAAADAQRQRTASISVPPESPVVPSHSPTTEHWGAPPPVPAYAMASHSPAEATLPEGSLDMPVDQVQSELNLDDLINIDEDHGGPLTIDTSRTEPTTATAVVASSPVTTTPTAISPFASKAEHTRTPSFDLNSIWGGPKPTSETVAEGEPLASDALTQEPASNQDAGSEEEMELESVEANDQDFDMFLDNPEPESQPQQEAQSSEEQPATGADVNVDDLPEVWSGKITMPLDSSVPPETPLHARQVAGRETIPPGSPLWKVLFPSEILRIEGRVPVDNSVKYLLQTRLNPAKELYAVVLAPSPSGEDDFKAYCDFLISRGRHGLLFPWGSRPKDSSPGREFYVVPLLPEQPLPEFMEMLDNLKLPRERSRTYLIGIWIINRGKLVVSPNPPPPIMQGVAAAPNQEPSQTTTPVQPVPSLPFTIPSILLPSSTPALAPPTTHSPAISSLPPSLTGAPSVPSMLPSIQPPPTNVPGLNTAALAAEVASMTPEQIQNVLRTLVGSGLSGLTPPMPPPVAAPAPIQPPHVNTPPMVPPVPQPWVGSVPPPPQPPYPMSFPPLQAHSSYRQTQQPAPATPPIMNNIATMSHHSPYDPHAAAPPVPPPQHQHRDYEYDYDYDRDYRQSSGGYSHQDRGDRGDHRGGWRGNRGEHGGYRGRGRGRGRGGSHQGSHQGGGHQDYRDDRRHSDQGWPRRRQDGW</sequence>
<feature type="compositionally biased region" description="Basic and acidic residues" evidence="7">
    <location>
        <begin position="1190"/>
        <end position="1200"/>
    </location>
</feature>
<dbReference type="InterPro" id="IPR019787">
    <property type="entry name" value="Znf_PHD-finger"/>
</dbReference>
<evidence type="ECO:0000256" key="3">
    <source>
        <dbReference type="ARBA" id="ARBA00021616"/>
    </source>
</evidence>
<gene>
    <name evidence="9" type="ORF">CVT24_012352</name>
</gene>
<dbReference type="GO" id="GO:0031440">
    <property type="term" value="P:regulation of mRNA 3'-end processing"/>
    <property type="evidence" value="ECO:0007669"/>
    <property type="project" value="TreeGrafter"/>
</dbReference>
<feature type="compositionally biased region" description="Gly residues" evidence="7">
    <location>
        <begin position="1178"/>
        <end position="1189"/>
    </location>
</feature>
<feature type="compositionally biased region" description="Low complexity" evidence="7">
    <location>
        <begin position="12"/>
        <end position="28"/>
    </location>
</feature>
<feature type="compositionally biased region" description="Basic and acidic residues" evidence="7">
    <location>
        <begin position="38"/>
        <end position="57"/>
    </location>
</feature>
<dbReference type="Proteomes" id="UP000284842">
    <property type="component" value="Unassembled WGS sequence"/>
</dbReference>
<keyword evidence="5" id="KW-0863">Zinc-finger</keyword>
<dbReference type="EMBL" id="NHTK01000135">
    <property type="protein sequence ID" value="PPR08138.1"/>
    <property type="molecule type" value="Genomic_DNA"/>
</dbReference>
<dbReference type="Gene3D" id="3.30.40.10">
    <property type="entry name" value="Zinc/RING finger domain, C3HC4 (zinc finger)"/>
    <property type="match status" value="1"/>
</dbReference>
<evidence type="ECO:0000256" key="2">
    <source>
        <dbReference type="ARBA" id="ARBA00011050"/>
    </source>
</evidence>
<dbReference type="Gene3D" id="1.10.472.30">
    <property type="entry name" value="Transcription elongation factor S-II, central domain"/>
    <property type="match status" value="1"/>
</dbReference>
<dbReference type="PANTHER" id="PTHR11477:SF11">
    <property type="entry name" value="TRANSCRIPTION FACTOR BYE1"/>
    <property type="match status" value="1"/>
</dbReference>
<dbReference type="OrthoDB" id="436852at2759"/>
<evidence type="ECO:0000256" key="1">
    <source>
        <dbReference type="ARBA" id="ARBA00002311"/>
    </source>
</evidence>
<dbReference type="STRING" id="181874.A0A409YYV4"/>